<proteinExistence type="inferred from homology"/>
<comment type="similarity">
    <text evidence="1">Belongs to the LAGLIDADG endonuclease family.</text>
</comment>
<reference evidence="4" key="1">
    <citation type="journal article" date="2015" name="Genome Med.">
        <title>Clinical metagenomic identification of Balamuthia mandrillaris encephalitis and assembly of the draft genome: the continuing case for reference genome sequencing.</title>
        <authorList>
            <person name="Greninger A.L."/>
            <person name="Messacar K."/>
            <person name="Dunnebacke T."/>
            <person name="Naccache S.N."/>
            <person name="Federman S."/>
            <person name="Bouquet J."/>
            <person name="Mirsky D."/>
            <person name="Nomura Y."/>
            <person name="Yagi S."/>
            <person name="Glaser C."/>
            <person name="Vollmer M."/>
            <person name="Press C.A."/>
            <person name="Klenschmidt-DeMasters B.K."/>
            <person name="Dominguez S.R."/>
            <person name="Chiu C.Y."/>
        </authorList>
    </citation>
    <scope>NUCLEOTIDE SEQUENCE</scope>
    <source>
        <strain evidence="4">GAM-19</strain>
        <strain evidence="3">V188</strain>
    </source>
</reference>
<dbReference type="EMBL" id="KT175738">
    <property type="protein sequence ID" value="AKT93765.1"/>
    <property type="molecule type" value="Genomic_DNA"/>
</dbReference>
<organism evidence="4">
    <name type="scientific">Balamuthia mandrillaris</name>
    <dbReference type="NCBI Taxonomy" id="66527"/>
    <lineage>
        <taxon>Eukaryota</taxon>
        <taxon>Amoebozoa</taxon>
        <taxon>Discosea</taxon>
        <taxon>Longamoebia</taxon>
        <taxon>Centramoebida</taxon>
        <taxon>Balamuthiidae</taxon>
        <taxon>Balamuthia</taxon>
    </lineage>
</organism>
<evidence type="ECO:0000313" key="4">
    <source>
        <dbReference type="EMBL" id="AKT93792.1"/>
    </source>
</evidence>
<keyword evidence="4" id="KW-0255">Endonuclease</keyword>
<dbReference type="GO" id="GO:0005739">
    <property type="term" value="C:mitochondrion"/>
    <property type="evidence" value="ECO:0007669"/>
    <property type="project" value="UniProtKB-ARBA"/>
</dbReference>
<dbReference type="PANTHER" id="PTHR36181:SF2">
    <property type="entry name" value="INTRON-ENCODED ENDONUCLEASE AI3-RELATED"/>
    <property type="match status" value="1"/>
</dbReference>
<dbReference type="InterPro" id="IPR027434">
    <property type="entry name" value="Homing_endonucl"/>
</dbReference>
<evidence type="ECO:0000259" key="2">
    <source>
        <dbReference type="Pfam" id="PF00961"/>
    </source>
</evidence>
<dbReference type="AlphaFoldDB" id="A0A0K1HPN8"/>
<evidence type="ECO:0000256" key="1">
    <source>
        <dbReference type="ARBA" id="ARBA00005588"/>
    </source>
</evidence>
<dbReference type="SUPFAM" id="SSF55608">
    <property type="entry name" value="Homing endonucleases"/>
    <property type="match status" value="1"/>
</dbReference>
<keyword evidence="4" id="KW-0378">Hydrolase</keyword>
<name>A0A0K1HPN8_9EUKA</name>
<accession>A0A0K1HPN8</accession>
<protein>
    <submittedName>
        <fullName evidence="4">LAGLIDADG endonuclease</fullName>
    </submittedName>
</protein>
<feature type="domain" description="Homing endonuclease LAGLIDADG" evidence="2">
    <location>
        <begin position="22"/>
        <end position="126"/>
    </location>
</feature>
<evidence type="ECO:0000313" key="3">
    <source>
        <dbReference type="EMBL" id="AKT93765.1"/>
    </source>
</evidence>
<sequence>MILKTIMETNNKEAIIDPFWVSGFVDGEGCFCISLNFREKLAVGIEVRPSFSISQRKDKMGLNWKCLDQIRQYFGCGSIRFDKHDGMWKYETRNLAALKYNIIPHFLKYKLKTKKQIDFTFFCQIIELLSRKEHLNYKGLSEIIERAYELNQGKRKVSKEALLKFIYKRISKA</sequence>
<dbReference type="InterPro" id="IPR004860">
    <property type="entry name" value="LAGLIDADG_dom"/>
</dbReference>
<dbReference type="GO" id="GO:0004519">
    <property type="term" value="F:endonuclease activity"/>
    <property type="evidence" value="ECO:0007669"/>
    <property type="project" value="UniProtKB-KW"/>
</dbReference>
<dbReference type="EMBL" id="KT175739">
    <property type="protein sequence ID" value="AKT93792.1"/>
    <property type="molecule type" value="Genomic_DNA"/>
</dbReference>
<keyword evidence="4" id="KW-0496">Mitochondrion</keyword>
<dbReference type="InterPro" id="IPR051289">
    <property type="entry name" value="LAGLIDADG_Endonuclease"/>
</dbReference>
<dbReference type="Pfam" id="PF00961">
    <property type="entry name" value="LAGLIDADG_1"/>
    <property type="match status" value="1"/>
</dbReference>
<dbReference type="PANTHER" id="PTHR36181">
    <property type="entry name" value="INTRON-ENCODED ENDONUCLEASE AI3-RELATED"/>
    <property type="match status" value="1"/>
</dbReference>
<keyword evidence="4" id="KW-0540">Nuclease</keyword>
<geneLocation type="mitochondrion" evidence="4"/>
<dbReference type="Gene3D" id="3.10.28.10">
    <property type="entry name" value="Homing endonucleases"/>
    <property type="match status" value="1"/>
</dbReference>